<feature type="transmembrane region" description="Helical" evidence="1">
    <location>
        <begin position="63"/>
        <end position="85"/>
    </location>
</feature>
<keyword evidence="1" id="KW-0472">Membrane</keyword>
<keyword evidence="1" id="KW-0812">Transmembrane</keyword>
<dbReference type="EMBL" id="CP002810">
    <property type="protein sequence ID" value="AEG42956.1"/>
    <property type="molecule type" value="Genomic_DNA"/>
</dbReference>
<keyword evidence="3" id="KW-1185">Reference proteome</keyword>
<dbReference type="AlphaFoldDB" id="F6FR96"/>
<dbReference type="Proteomes" id="UP000009236">
    <property type="component" value="Chromosome"/>
</dbReference>
<reference evidence="2 3" key="1">
    <citation type="submission" date="2011-05" db="EMBL/GenBank/DDBJ databases">
        <title>Complete sequence of Isoptericola variabilis 225.</title>
        <authorList>
            <consortium name="US DOE Joint Genome Institute"/>
            <person name="Lucas S."/>
            <person name="Han J."/>
            <person name="Lapidus A."/>
            <person name="Cheng J.-F."/>
            <person name="Goodwin L."/>
            <person name="Pitluck S."/>
            <person name="Peters L."/>
            <person name="Mikhailova N."/>
            <person name="Zeytun A."/>
            <person name="Han C."/>
            <person name="Tapia R."/>
            <person name="Land M."/>
            <person name="Hauser L."/>
            <person name="Kyrpides N."/>
            <person name="Ivanova N."/>
            <person name="Pagani I."/>
            <person name="Siebers A."/>
            <person name="Allgaier M."/>
            <person name="Thelen M."/>
            <person name="Hugenholtz P."/>
            <person name="Gladden J."/>
            <person name="Woyke T."/>
        </authorList>
    </citation>
    <scope>NUCLEOTIDE SEQUENCE [LARGE SCALE GENOMIC DNA]</scope>
    <source>
        <strain evidence="3">225</strain>
    </source>
</reference>
<keyword evidence="1" id="KW-1133">Transmembrane helix</keyword>
<gene>
    <name evidence="2" type="ordered locus">Isova_0145</name>
</gene>
<sequence>MSEFIEWDALARVLVVGILVGAGIPALFALGLRLVVKPDGGTSAGADGGAPAAARTRPGIGRLVAAGLCFAVCVGAVITGIGFLVSGGH</sequence>
<name>F6FR96_ISOV2</name>
<accession>F6FR96</accession>
<dbReference type="eggNOG" id="ENOG5031TED">
    <property type="taxonomic scope" value="Bacteria"/>
</dbReference>
<feature type="transmembrane region" description="Helical" evidence="1">
    <location>
        <begin position="12"/>
        <end position="36"/>
    </location>
</feature>
<dbReference type="RefSeq" id="WP_013837351.1">
    <property type="nucleotide sequence ID" value="NC_015588.1"/>
</dbReference>
<evidence type="ECO:0000256" key="1">
    <source>
        <dbReference type="SAM" id="Phobius"/>
    </source>
</evidence>
<organism evidence="3">
    <name type="scientific">Isoptericola variabilis (strain 225)</name>
    <dbReference type="NCBI Taxonomy" id="743718"/>
    <lineage>
        <taxon>Bacteria</taxon>
        <taxon>Bacillati</taxon>
        <taxon>Actinomycetota</taxon>
        <taxon>Actinomycetes</taxon>
        <taxon>Micrococcales</taxon>
        <taxon>Promicromonosporaceae</taxon>
        <taxon>Isoptericola</taxon>
    </lineage>
</organism>
<dbReference type="HOGENOM" id="CLU_176213_1_1_11"/>
<evidence type="ECO:0000313" key="3">
    <source>
        <dbReference type="Proteomes" id="UP000009236"/>
    </source>
</evidence>
<proteinExistence type="predicted"/>
<protein>
    <submittedName>
        <fullName evidence="2">Uncharacterized protein</fullName>
    </submittedName>
</protein>
<dbReference type="KEGG" id="iva:Isova_0145"/>
<evidence type="ECO:0000313" key="2">
    <source>
        <dbReference type="EMBL" id="AEG42956.1"/>
    </source>
</evidence>
<dbReference type="STRING" id="743718.Isova_0145"/>